<gene>
    <name evidence="8" type="ORF">BHQ18_15320</name>
</gene>
<evidence type="ECO:0000256" key="7">
    <source>
        <dbReference type="SAM" id="MobiDB-lite"/>
    </source>
</evidence>
<dbReference type="SUPFAM" id="SSF48264">
    <property type="entry name" value="Cytochrome P450"/>
    <property type="match status" value="1"/>
</dbReference>
<evidence type="ECO:0000313" key="9">
    <source>
        <dbReference type="Proteomes" id="UP000094053"/>
    </source>
</evidence>
<dbReference type="GO" id="GO:0016705">
    <property type="term" value="F:oxidoreductase activity, acting on paired donors, with incorporation or reduction of molecular oxygen"/>
    <property type="evidence" value="ECO:0007669"/>
    <property type="project" value="InterPro"/>
</dbReference>
<evidence type="ECO:0000313" key="8">
    <source>
        <dbReference type="EMBL" id="ODQ89442.1"/>
    </source>
</evidence>
<dbReference type="PRINTS" id="PR00359">
    <property type="entry name" value="BP450"/>
</dbReference>
<sequence length="403" mass="45111">MERAEAYDTDLDQHSAEFMQDPYGALAQLRDRCPVAKSSSYGGFWVITGYDEIFEALHDTEVFSSTPDENGKGVPPAPGSPQLAPIDFDPPDVGFYRSFLFKHMSPGAAKKMQPTIAEMTGDFIDAFIEKGHADLSQELFTALPAQLILRVLGFDDTRWREWMGWVHGFVHERVADPEGSMNKILAMAAQIVTEINESRESQRPGLMTLLINDEQDGRKLTDADLVNMVFLLILGGMDTTAGLTGNALLRIASDDKLRQRIIDDPQVLDRGTEEFLRHDTPTIGLSRRVAKDAVFHGRKLKKGDRVLLMYAAGNRDPRVFDDPDVLDLDRPNTKHMAFALGVHRCLGSNLARVMFKTMITEVLSRMPDFQVVTDRVERYPDAGDVYAVKHLPVTFTPGTRRKA</sequence>
<keyword evidence="2" id="KW-0349">Heme</keyword>
<evidence type="ECO:0000256" key="5">
    <source>
        <dbReference type="ARBA" id="ARBA00023004"/>
    </source>
</evidence>
<dbReference type="GO" id="GO:0005506">
    <property type="term" value="F:iron ion binding"/>
    <property type="evidence" value="ECO:0007669"/>
    <property type="project" value="InterPro"/>
</dbReference>
<evidence type="ECO:0000256" key="4">
    <source>
        <dbReference type="ARBA" id="ARBA00023002"/>
    </source>
</evidence>
<comment type="similarity">
    <text evidence="1">Belongs to the cytochrome P450 family.</text>
</comment>
<keyword evidence="4" id="KW-0560">Oxidoreductase</keyword>
<proteinExistence type="inferred from homology"/>
<comment type="caution">
    <text evidence="8">The sequence shown here is derived from an EMBL/GenBank/DDBJ whole genome shotgun (WGS) entry which is preliminary data.</text>
</comment>
<organism evidence="8 9">
    <name type="scientific">Mycolicibacterium flavescens</name>
    <name type="common">Mycobacterium flavescens</name>
    <dbReference type="NCBI Taxonomy" id="1776"/>
    <lineage>
        <taxon>Bacteria</taxon>
        <taxon>Bacillati</taxon>
        <taxon>Actinomycetota</taxon>
        <taxon>Actinomycetes</taxon>
        <taxon>Mycobacteriales</taxon>
        <taxon>Mycobacteriaceae</taxon>
        <taxon>Mycolicibacterium</taxon>
    </lineage>
</organism>
<evidence type="ECO:0000256" key="6">
    <source>
        <dbReference type="ARBA" id="ARBA00023033"/>
    </source>
</evidence>
<keyword evidence="5" id="KW-0408">Iron</keyword>
<dbReference type="Pfam" id="PF00067">
    <property type="entry name" value="p450"/>
    <property type="match status" value="1"/>
</dbReference>
<feature type="region of interest" description="Disordered" evidence="7">
    <location>
        <begin position="64"/>
        <end position="84"/>
    </location>
</feature>
<dbReference type="PANTHER" id="PTHR46696:SF6">
    <property type="entry name" value="P450, PUTATIVE (EUROFUNG)-RELATED"/>
    <property type="match status" value="1"/>
</dbReference>
<reference evidence="9" key="1">
    <citation type="submission" date="2016-09" db="EMBL/GenBank/DDBJ databases">
        <authorList>
            <person name="Greninger A.L."/>
            <person name="Jerome K.R."/>
            <person name="Mcnair B."/>
            <person name="Wallis C."/>
            <person name="Fang F."/>
        </authorList>
    </citation>
    <scope>NUCLEOTIDE SEQUENCE [LARGE SCALE GENOMIC DNA]</scope>
    <source>
        <strain evidence="9">M6</strain>
    </source>
</reference>
<dbReference type="Gene3D" id="1.10.630.10">
    <property type="entry name" value="Cytochrome P450"/>
    <property type="match status" value="1"/>
</dbReference>
<dbReference type="InterPro" id="IPR001128">
    <property type="entry name" value="Cyt_P450"/>
</dbReference>
<keyword evidence="9" id="KW-1185">Reference proteome</keyword>
<dbReference type="InterPro" id="IPR002397">
    <property type="entry name" value="Cyt_P450_B"/>
</dbReference>
<dbReference type="InterPro" id="IPR036396">
    <property type="entry name" value="Cyt_P450_sf"/>
</dbReference>
<keyword evidence="3" id="KW-0479">Metal-binding</keyword>
<name>A0A1E3RJ00_MYCFV</name>
<dbReference type="STRING" id="1776.BHQ18_15320"/>
<dbReference type="GO" id="GO:0020037">
    <property type="term" value="F:heme binding"/>
    <property type="evidence" value="ECO:0007669"/>
    <property type="project" value="InterPro"/>
</dbReference>
<dbReference type="AlphaFoldDB" id="A0A1E3RJ00"/>
<evidence type="ECO:0000256" key="2">
    <source>
        <dbReference type="ARBA" id="ARBA00022617"/>
    </source>
</evidence>
<evidence type="ECO:0000256" key="1">
    <source>
        <dbReference type="ARBA" id="ARBA00010617"/>
    </source>
</evidence>
<accession>A0A1E3RJ00</accession>
<dbReference type="Proteomes" id="UP000094053">
    <property type="component" value="Unassembled WGS sequence"/>
</dbReference>
<evidence type="ECO:0000256" key="3">
    <source>
        <dbReference type="ARBA" id="ARBA00022723"/>
    </source>
</evidence>
<dbReference type="PANTHER" id="PTHR46696">
    <property type="entry name" value="P450, PUTATIVE (EUROFUNG)-RELATED"/>
    <property type="match status" value="1"/>
</dbReference>
<dbReference type="EMBL" id="MIHA01000010">
    <property type="protein sequence ID" value="ODQ89442.1"/>
    <property type="molecule type" value="Genomic_DNA"/>
</dbReference>
<keyword evidence="6" id="KW-0503">Monooxygenase</keyword>
<evidence type="ECO:0008006" key="10">
    <source>
        <dbReference type="Google" id="ProtNLM"/>
    </source>
</evidence>
<protein>
    <recommendedName>
        <fullName evidence="10">Cytochrome P450</fullName>
    </recommendedName>
</protein>
<dbReference type="GO" id="GO:0004497">
    <property type="term" value="F:monooxygenase activity"/>
    <property type="evidence" value="ECO:0007669"/>
    <property type="project" value="UniProtKB-KW"/>
</dbReference>